<dbReference type="PROSITE" id="PS50893">
    <property type="entry name" value="ABC_TRANSPORTER_2"/>
    <property type="match status" value="1"/>
</dbReference>
<dbReference type="InterPro" id="IPR027417">
    <property type="entry name" value="P-loop_NTPase"/>
</dbReference>
<name>A0A077ZSL6_STYLE</name>
<dbReference type="InParanoid" id="A0A077ZSL6"/>
<proteinExistence type="predicted"/>
<dbReference type="GO" id="GO:0140359">
    <property type="term" value="F:ABC-type transporter activity"/>
    <property type="evidence" value="ECO:0007669"/>
    <property type="project" value="InterPro"/>
</dbReference>
<evidence type="ECO:0000256" key="4">
    <source>
        <dbReference type="ARBA" id="ARBA00022737"/>
    </source>
</evidence>
<dbReference type="Gene3D" id="1.20.1560.10">
    <property type="entry name" value="ABC transporter type 1, transmembrane domain"/>
    <property type="match status" value="2"/>
</dbReference>
<evidence type="ECO:0000256" key="10">
    <source>
        <dbReference type="SAM" id="Phobius"/>
    </source>
</evidence>
<feature type="compositionally biased region" description="Polar residues" evidence="9">
    <location>
        <begin position="444"/>
        <end position="453"/>
    </location>
</feature>
<dbReference type="SMART" id="SM00382">
    <property type="entry name" value="AAA"/>
    <property type="match status" value="1"/>
</dbReference>
<dbReference type="EMBL" id="CCKQ01001745">
    <property type="protein sequence ID" value="CDW72862.1"/>
    <property type="molecule type" value="Genomic_DNA"/>
</dbReference>
<evidence type="ECO:0000259" key="12">
    <source>
        <dbReference type="PROSITE" id="PS50929"/>
    </source>
</evidence>
<evidence type="ECO:0000256" key="1">
    <source>
        <dbReference type="ARBA" id="ARBA00004128"/>
    </source>
</evidence>
<evidence type="ECO:0000256" key="9">
    <source>
        <dbReference type="SAM" id="MobiDB-lite"/>
    </source>
</evidence>
<keyword evidence="14" id="KW-1185">Reference proteome</keyword>
<feature type="domain" description="ABC transporter" evidence="11">
    <location>
        <begin position="189"/>
        <end position="441"/>
    </location>
</feature>
<dbReference type="InterPro" id="IPR017871">
    <property type="entry name" value="ABC_transporter-like_CS"/>
</dbReference>
<feature type="transmembrane region" description="Helical" evidence="10">
    <location>
        <begin position="543"/>
        <end position="566"/>
    </location>
</feature>
<keyword evidence="2" id="KW-0813">Transport</keyword>
<dbReference type="SUPFAM" id="SSF90123">
    <property type="entry name" value="ABC transporter transmembrane region"/>
    <property type="match status" value="2"/>
</dbReference>
<feature type="compositionally biased region" description="Basic and acidic residues" evidence="9">
    <location>
        <begin position="171"/>
        <end position="184"/>
    </location>
</feature>
<dbReference type="PANTHER" id="PTHR24223:SF443">
    <property type="entry name" value="MULTIDRUG-RESISTANCE LIKE PROTEIN 1, ISOFORM I"/>
    <property type="match status" value="1"/>
</dbReference>
<dbReference type="OrthoDB" id="6500128at2759"/>
<accession>A0A077ZSL6</accession>
<comment type="subcellular location">
    <subcellularLocation>
        <location evidence="1">Vacuole membrane</location>
        <topology evidence="1">Multi-pass membrane protein</topology>
    </subcellularLocation>
</comment>
<dbReference type="PROSITE" id="PS50929">
    <property type="entry name" value="ABC_TM1F"/>
    <property type="match status" value="2"/>
</dbReference>
<dbReference type="FunCoup" id="A0A077ZSL6">
    <property type="interactions" value="5"/>
</dbReference>
<evidence type="ECO:0000256" key="5">
    <source>
        <dbReference type="ARBA" id="ARBA00022741"/>
    </source>
</evidence>
<feature type="domain" description="ABC transmembrane type-1" evidence="12">
    <location>
        <begin position="1"/>
        <end position="129"/>
    </location>
</feature>
<gene>
    <name evidence="13" type="primary">Contig141.g171</name>
    <name evidence="13" type="ORF">STYLEM_1829</name>
</gene>
<dbReference type="Proteomes" id="UP000039865">
    <property type="component" value="Unassembled WGS sequence"/>
</dbReference>
<dbReference type="GO" id="GO:0005774">
    <property type="term" value="C:vacuolar membrane"/>
    <property type="evidence" value="ECO:0007669"/>
    <property type="project" value="UniProtKB-SubCell"/>
</dbReference>
<keyword evidence="8 10" id="KW-0472">Membrane</keyword>
<evidence type="ECO:0000256" key="7">
    <source>
        <dbReference type="ARBA" id="ARBA00022989"/>
    </source>
</evidence>
<evidence type="ECO:0000256" key="8">
    <source>
        <dbReference type="ARBA" id="ARBA00023136"/>
    </source>
</evidence>
<keyword evidence="3 10" id="KW-0812">Transmembrane</keyword>
<evidence type="ECO:0000313" key="14">
    <source>
        <dbReference type="Proteomes" id="UP000039865"/>
    </source>
</evidence>
<dbReference type="InterPro" id="IPR003439">
    <property type="entry name" value="ABC_transporter-like_ATP-bd"/>
</dbReference>
<keyword evidence="4" id="KW-0677">Repeat</keyword>
<feature type="compositionally biased region" description="Low complexity" evidence="9">
    <location>
        <begin position="454"/>
        <end position="476"/>
    </location>
</feature>
<feature type="region of interest" description="Disordered" evidence="9">
    <location>
        <begin position="158"/>
        <end position="184"/>
    </location>
</feature>
<evidence type="ECO:0000256" key="6">
    <source>
        <dbReference type="ARBA" id="ARBA00022840"/>
    </source>
</evidence>
<dbReference type="InterPro" id="IPR003593">
    <property type="entry name" value="AAA+_ATPase"/>
</dbReference>
<evidence type="ECO:0000259" key="11">
    <source>
        <dbReference type="PROSITE" id="PS50893"/>
    </source>
</evidence>
<dbReference type="OMA" id="EYAICET"/>
<keyword evidence="5" id="KW-0547">Nucleotide-binding</keyword>
<keyword evidence="7 10" id="KW-1133">Transmembrane helix</keyword>
<evidence type="ECO:0000313" key="13">
    <source>
        <dbReference type="EMBL" id="CDW72862.1"/>
    </source>
</evidence>
<feature type="domain" description="ABC transmembrane type-1" evidence="12">
    <location>
        <begin position="543"/>
        <end position="725"/>
    </location>
</feature>
<dbReference type="SUPFAM" id="SSF52540">
    <property type="entry name" value="P-loop containing nucleoside triphosphate hydrolases"/>
    <property type="match status" value="1"/>
</dbReference>
<feature type="transmembrane region" description="Helical" evidence="10">
    <location>
        <begin position="678"/>
        <end position="697"/>
    </location>
</feature>
<evidence type="ECO:0000256" key="2">
    <source>
        <dbReference type="ARBA" id="ARBA00022448"/>
    </source>
</evidence>
<dbReference type="CDD" id="cd03250">
    <property type="entry name" value="ABCC_MRP_domain1"/>
    <property type="match status" value="1"/>
</dbReference>
<feature type="transmembrane region" description="Helical" evidence="10">
    <location>
        <begin position="6"/>
        <end position="25"/>
    </location>
</feature>
<dbReference type="Pfam" id="PF00664">
    <property type="entry name" value="ABC_membrane"/>
    <property type="match status" value="2"/>
</dbReference>
<dbReference type="AlphaFoldDB" id="A0A077ZSL6"/>
<dbReference type="GO" id="GO:0005524">
    <property type="term" value="F:ATP binding"/>
    <property type="evidence" value="ECO:0007669"/>
    <property type="project" value="UniProtKB-KW"/>
</dbReference>
<organism evidence="13 14">
    <name type="scientific">Stylonychia lemnae</name>
    <name type="common">Ciliate</name>
    <dbReference type="NCBI Taxonomy" id="5949"/>
    <lineage>
        <taxon>Eukaryota</taxon>
        <taxon>Sar</taxon>
        <taxon>Alveolata</taxon>
        <taxon>Ciliophora</taxon>
        <taxon>Intramacronucleata</taxon>
        <taxon>Spirotrichea</taxon>
        <taxon>Stichotrichia</taxon>
        <taxon>Sporadotrichida</taxon>
        <taxon>Oxytrichidae</taxon>
        <taxon>Stylonychinae</taxon>
        <taxon>Stylonychia</taxon>
    </lineage>
</organism>
<sequence length="758" mass="86624">MGSSFFAGIAVMVAAFCVNLFVTKFSTRYQTAYMKLQDQRVNLTTECLNNIKMLKLYSWQEAFEKMIEQKRSEELAVLWKRFTVSCINSTSLYFFPSILGAAVFSTYIGSGNTLDLSVAYTVNTIFNLIKFEEEDKNSIKIQEGNFHWGILNKKEKEELQKKQHKGKKGKKGIENKANEQKQEDNQQLLNELDDKRTTSQFLAIKNLNIEFRHGEFTCIIGDVGSGKSTLLSAIIGDLLYLDPQFMMVFKDEPLNERIIETIKQDSSKLIVNKEPPIILSENVAYVQQNPWIQNKTIRENILFGQEYDEDKYQETIDICQLSRDLEILPSGDQTEIGEKGINLSGGQKARVSLARAVYSDRAIMLMDDPISALDANVKKKIFKKVFMEKFKNKTRLLVTHAIDFIHLVDRVIVLSKGEIVLDGNYTDGAQSHAINEEVKYENPYNKNQSDGRTSFSSQDSDSESIDSQSDSVQDIESGSENENEELKEGQKKKRKNKQYRTFSFTTLTDEQKGKIISDENIEETKVGSGVYRKYVNYLGGWKIVVLLLFIFVIFTVARILADLQIGNWASSTKQKSEFSYYCGLTFMYAFLQSAFEFLRVSTLQYRSWLASKKIHKDMIKTVLNAPINLYFDVTPIGRILNKFSRDLQVIELQLSWQIGPFFVLLFNSLSIMTVSAIVVPWIVILIVLLSLVAVRIYTQVINSFKEMTRIESLTKSPLLSFIGESCSDIMDCQAICTCWLKNGKCRQMLQITGNSLRK</sequence>
<reference evidence="13 14" key="1">
    <citation type="submission" date="2014-06" db="EMBL/GenBank/DDBJ databases">
        <authorList>
            <person name="Swart Estienne"/>
        </authorList>
    </citation>
    <scope>NUCLEOTIDE SEQUENCE [LARGE SCALE GENOMIC DNA]</scope>
    <source>
        <strain evidence="13 14">130c</strain>
    </source>
</reference>
<keyword evidence="6" id="KW-0067">ATP-binding</keyword>
<evidence type="ECO:0000256" key="3">
    <source>
        <dbReference type="ARBA" id="ARBA00022692"/>
    </source>
</evidence>
<dbReference type="InterPro" id="IPR011527">
    <property type="entry name" value="ABC1_TM_dom"/>
</dbReference>
<dbReference type="Gene3D" id="3.40.50.300">
    <property type="entry name" value="P-loop containing nucleotide triphosphate hydrolases"/>
    <property type="match status" value="1"/>
</dbReference>
<feature type="transmembrane region" description="Helical" evidence="10">
    <location>
        <begin position="578"/>
        <end position="598"/>
    </location>
</feature>
<dbReference type="InterPro" id="IPR036640">
    <property type="entry name" value="ABC1_TM_sf"/>
</dbReference>
<feature type="region of interest" description="Disordered" evidence="9">
    <location>
        <begin position="437"/>
        <end position="494"/>
    </location>
</feature>
<dbReference type="PANTHER" id="PTHR24223">
    <property type="entry name" value="ATP-BINDING CASSETTE SUB-FAMILY C"/>
    <property type="match status" value="1"/>
</dbReference>
<dbReference type="PROSITE" id="PS00211">
    <property type="entry name" value="ABC_TRANSPORTER_1"/>
    <property type="match status" value="1"/>
</dbReference>
<dbReference type="InterPro" id="IPR050173">
    <property type="entry name" value="ABC_transporter_C-like"/>
</dbReference>
<dbReference type="GO" id="GO:0016887">
    <property type="term" value="F:ATP hydrolysis activity"/>
    <property type="evidence" value="ECO:0007669"/>
    <property type="project" value="InterPro"/>
</dbReference>
<protein>
    <submittedName>
        <fullName evidence="13">Canalicular multispecific organic anion transporter 1</fullName>
    </submittedName>
</protein>
<dbReference type="Pfam" id="PF00005">
    <property type="entry name" value="ABC_tran"/>
    <property type="match status" value="1"/>
</dbReference>